<dbReference type="Proteomes" id="UP000017836">
    <property type="component" value="Unassembled WGS sequence"/>
</dbReference>
<name>W1NXZ2_AMBTC</name>
<gene>
    <name evidence="1" type="ORF">AMTR_s00083p00029390</name>
</gene>
<keyword evidence="2" id="KW-1185">Reference proteome</keyword>
<dbReference type="AlphaFoldDB" id="W1NXZ2"/>
<sequence>MLGASKFGAPALNGINQGYKTRDARQEDWDTYEVCCEGHRLSSCCQNSASSQWGQWSERDIQSLAPFGAPALTALIKVISPGMPRKMIRTPMEFVVKARDRRYVVEILLALTGGKAIRIMHKLDYLHIRTSDLATSKPEA</sequence>
<protein>
    <submittedName>
        <fullName evidence="1">Uncharacterized protein</fullName>
    </submittedName>
</protein>
<dbReference type="HOGENOM" id="CLU_1837811_0_0_1"/>
<reference evidence="2" key="1">
    <citation type="journal article" date="2013" name="Science">
        <title>The Amborella genome and the evolution of flowering plants.</title>
        <authorList>
            <consortium name="Amborella Genome Project"/>
        </authorList>
    </citation>
    <scope>NUCLEOTIDE SEQUENCE [LARGE SCALE GENOMIC DNA]</scope>
</reference>
<dbReference type="Gramene" id="ERN02502">
    <property type="protein sequence ID" value="ERN02502"/>
    <property type="gene ID" value="AMTR_s00083p00029390"/>
</dbReference>
<accession>W1NXZ2</accession>
<dbReference type="EMBL" id="KI394526">
    <property type="protein sequence ID" value="ERN02502.1"/>
    <property type="molecule type" value="Genomic_DNA"/>
</dbReference>
<organism evidence="1 2">
    <name type="scientific">Amborella trichopoda</name>
    <dbReference type="NCBI Taxonomy" id="13333"/>
    <lineage>
        <taxon>Eukaryota</taxon>
        <taxon>Viridiplantae</taxon>
        <taxon>Streptophyta</taxon>
        <taxon>Embryophyta</taxon>
        <taxon>Tracheophyta</taxon>
        <taxon>Spermatophyta</taxon>
        <taxon>Magnoliopsida</taxon>
        <taxon>Amborellales</taxon>
        <taxon>Amborellaceae</taxon>
        <taxon>Amborella</taxon>
    </lineage>
</organism>
<proteinExistence type="predicted"/>
<evidence type="ECO:0000313" key="2">
    <source>
        <dbReference type="Proteomes" id="UP000017836"/>
    </source>
</evidence>
<evidence type="ECO:0000313" key="1">
    <source>
        <dbReference type="EMBL" id="ERN02502.1"/>
    </source>
</evidence>